<protein>
    <submittedName>
        <fullName evidence="2">TetR family transcriptional regulator</fullName>
    </submittedName>
</protein>
<evidence type="ECO:0000313" key="2">
    <source>
        <dbReference type="EMBL" id="AEK10669.1"/>
    </source>
</evidence>
<feature type="signal peptide" evidence="1">
    <location>
        <begin position="1"/>
        <end position="27"/>
    </location>
</feature>
<dbReference type="PROSITE" id="PS51257">
    <property type="entry name" value="PROKAR_LIPOPROTEIN"/>
    <property type="match status" value="1"/>
</dbReference>
<evidence type="ECO:0000256" key="1">
    <source>
        <dbReference type="SAM" id="SignalP"/>
    </source>
</evidence>
<organism evidence="2">
    <name type="scientific">Alcanivorax hongdengensis</name>
    <dbReference type="NCBI Taxonomy" id="519051"/>
    <lineage>
        <taxon>Bacteria</taxon>
        <taxon>Pseudomonadati</taxon>
        <taxon>Pseudomonadota</taxon>
        <taxon>Gammaproteobacteria</taxon>
        <taxon>Oceanospirillales</taxon>
        <taxon>Alcanivoracaceae</taxon>
        <taxon>Alcanivorax</taxon>
    </lineage>
</organism>
<keyword evidence="1" id="KW-0732">Signal</keyword>
<reference evidence="2" key="1">
    <citation type="submission" date="2011-03" db="EMBL/GenBank/DDBJ databases">
        <title>Genes Involved in Alkane Degradation in Alcanivorax hongdengensis Strain A-11-3.</title>
        <authorList>
            <person name="Wang W."/>
        </authorList>
    </citation>
    <scope>NUCLEOTIDE SEQUENCE</scope>
    <source>
        <strain evidence="2">A-11-3</strain>
    </source>
</reference>
<feature type="chain" id="PRO_5003411757" evidence="1">
    <location>
        <begin position="28"/>
        <end position="394"/>
    </location>
</feature>
<dbReference type="AlphaFoldDB" id="G1C7P3"/>
<dbReference type="EMBL" id="JF747239">
    <property type="protein sequence ID" value="AEK10669.1"/>
    <property type="molecule type" value="Genomic_DNA"/>
</dbReference>
<dbReference type="InterPro" id="IPR013783">
    <property type="entry name" value="Ig-like_fold"/>
</dbReference>
<accession>G1C7P3</accession>
<name>G1C7P3_9GAMM</name>
<dbReference type="Gene3D" id="2.60.40.10">
    <property type="entry name" value="Immunoglobulins"/>
    <property type="match status" value="1"/>
</dbReference>
<proteinExistence type="predicted"/>
<sequence length="394" mass="42531">MKKTTQLAFFLLVALLLSCGGESYPLASNDGGISGTGNGGSKSSLSGSAYKGPFIQDGEVNVLKIEGDTSSLIANSQIQDNLGDFLLEVEPGLLSVNTTGRFYDETEATYSEESVTLKALVNKAPEQQANIFVNTLTLLSHDLAVELINQGNSYEQATADAQSRVKTVLAAVTGDIPTNQPFIKMNIINSPGTTPEDNAYSLYISSLFTEAVNERSIEEPYTMTTLLNALRADVINNDPIDDATLLSLQEANGRLDAASIQQNLEAVLIGETIAPVGNVIEAVSPGLIPPSNLTTFTDTANLTIAQRFCFDMSADCSDPGHKAEIIVAQGYSYELQIDDNADFSSPIVDLTGWQRNFYNIEHASLGSGIRYFRVRKNHDDGQFSTWTQTDFIVP</sequence>